<proteinExistence type="predicted"/>
<dbReference type="GeneID" id="54992622"/>
<reference evidence="2" key="1">
    <citation type="submission" date="2018-04" db="EMBL/GenBank/DDBJ databases">
        <authorList>
            <person name="Go L.Y."/>
            <person name="Mitchell J.A."/>
        </authorList>
    </citation>
    <scope>NUCLEOTIDE SEQUENCE [LARGE SCALE GENOMIC DNA]</scope>
</reference>
<protein>
    <submittedName>
        <fullName evidence="1">Glycosyltransferase</fullName>
    </submittedName>
</protein>
<name>A0A2U8UUT2_9CAUD</name>
<dbReference type="KEGG" id="vg:54992622"/>
<accession>A0A2U8UUT2</accession>
<evidence type="ECO:0000313" key="2">
    <source>
        <dbReference type="Proteomes" id="UP000247284"/>
    </source>
</evidence>
<dbReference type="Proteomes" id="UP000247284">
    <property type="component" value="Segment"/>
</dbReference>
<gene>
    <name evidence="1" type="primary">155</name>
    <name evidence="1" type="ORF">PBI_HENDRIX_155</name>
</gene>
<dbReference type="EMBL" id="MH183162">
    <property type="protein sequence ID" value="AWN07822.1"/>
    <property type="molecule type" value="Genomic_DNA"/>
</dbReference>
<keyword evidence="2" id="KW-1185">Reference proteome</keyword>
<evidence type="ECO:0000313" key="1">
    <source>
        <dbReference type="EMBL" id="AWN07822.1"/>
    </source>
</evidence>
<dbReference type="RefSeq" id="YP_009802090.1">
    <property type="nucleotide sequence ID" value="NC_047977.1"/>
</dbReference>
<sequence length="261" mass="28939">MSLTMHILHVPGADSRRDAFIETYRAMEAEHVGLNVCVHEDPQRRGLMPNWLEALACAVKDGNRWSLLMQDDADPVHQHPQQLKDLLDEALWYSPSPVLCLSHVGNVTQGALKNRVPYVTGPHLIWGAAVAVRQDYLEGLVEWAHGVYGRFGYPHDDVMMSAYANKLGLDTACTTVALFDQTAESSLLGHHEGSFRRPRVGIWNTRVIPFSSVPRSVRKATCGAPKQRAWLVSLGTPAEHPTHAYRPIRAGAVSWLPKDGA</sequence>
<organism evidence="1 2">
    <name type="scientific">Microbacterium phage Hendrix</name>
    <dbReference type="NCBI Taxonomy" id="2182341"/>
    <lineage>
        <taxon>Viruses</taxon>
        <taxon>Duplodnaviria</taxon>
        <taxon>Heunggongvirae</taxon>
        <taxon>Uroviricota</taxon>
        <taxon>Caudoviricetes</taxon>
        <taxon>Rogerhendrixvirus</taxon>
        <taxon>Rogerhendrixvirus hendrix</taxon>
    </lineage>
</organism>